<dbReference type="GeneID" id="4601834"/>
<sequence length="285" mass="34024">MRREGARGYRILIDPAYLRKSVSRRSIEDFFSGRATLDEIVSYIEWGIDPSITARCEKNDGYRVIFYGEELVWHSLIDEEPSYPLEFYEWLRRNYRRLFKRKDPRVLDELRKLLDETIERARKEGVEHTAHRLPSDDDLASEIDEMIEETWMSYGGSDFERYPRTVEEFDSFFSKLEGWDVDITDVIIPVKAYFSAEKVVHLSEEEVKRMERSPRRFVSFLRTHLKPFVDLSEEVYVSSKSLDMLRGFFEYYLAKELKLPSNKVKLKRVLKRVLEEAVEMEELLL</sequence>
<evidence type="ECO:0000313" key="2">
    <source>
        <dbReference type="Proteomes" id="UP000000641"/>
    </source>
</evidence>
<keyword evidence="2" id="KW-1185">Reference proteome</keyword>
<dbReference type="AlphaFoldDB" id="A1RYF2"/>
<dbReference type="HOGENOM" id="CLU_975286_0_0_2"/>
<dbReference type="RefSeq" id="WP_011752497.1">
    <property type="nucleotide sequence ID" value="NC_008698.1"/>
</dbReference>
<proteinExistence type="predicted"/>
<dbReference type="EnsemblBacteria" id="ABL78232">
    <property type="protein sequence ID" value="ABL78232"/>
    <property type="gene ID" value="Tpen_0831"/>
</dbReference>
<reference evidence="2" key="1">
    <citation type="journal article" date="2008" name="J. Bacteriol.">
        <title>Genome sequence of Thermofilum pendens reveals an exceptional loss of biosynthetic pathways without genome reduction.</title>
        <authorList>
            <person name="Anderson I."/>
            <person name="Rodriguez J."/>
            <person name="Susanti D."/>
            <person name="Porat I."/>
            <person name="Reich C."/>
            <person name="Ulrich L.E."/>
            <person name="Elkins J.G."/>
            <person name="Mavromatis K."/>
            <person name="Lykidis A."/>
            <person name="Kim E."/>
            <person name="Thompson L.S."/>
            <person name="Nolan M."/>
            <person name="Land M."/>
            <person name="Copeland A."/>
            <person name="Lapidus A."/>
            <person name="Lucas S."/>
            <person name="Detter C."/>
            <person name="Zhulin I.B."/>
            <person name="Olsen G.J."/>
            <person name="Whitman W."/>
            <person name="Mukhopadhyay B."/>
            <person name="Bristow J."/>
            <person name="Kyrpides N."/>
        </authorList>
    </citation>
    <scope>NUCLEOTIDE SEQUENCE [LARGE SCALE GENOMIC DNA]</scope>
    <source>
        <strain evidence="2">DSM 2475 / Hrk 5</strain>
    </source>
</reference>
<dbReference type="KEGG" id="tpe:Tpen_0831"/>
<gene>
    <name evidence="1" type="ordered locus">Tpen_0831</name>
</gene>
<protein>
    <submittedName>
        <fullName evidence="1">Uncharacterized protein</fullName>
    </submittedName>
</protein>
<dbReference type="Proteomes" id="UP000000641">
    <property type="component" value="Chromosome"/>
</dbReference>
<organism evidence="1 2">
    <name type="scientific">Thermofilum pendens (strain DSM 2475 / Hrk 5)</name>
    <dbReference type="NCBI Taxonomy" id="368408"/>
    <lineage>
        <taxon>Archaea</taxon>
        <taxon>Thermoproteota</taxon>
        <taxon>Thermoprotei</taxon>
        <taxon>Thermofilales</taxon>
        <taxon>Thermofilaceae</taxon>
        <taxon>Thermofilum</taxon>
    </lineage>
</organism>
<evidence type="ECO:0000313" key="1">
    <source>
        <dbReference type="EMBL" id="ABL78232.1"/>
    </source>
</evidence>
<accession>A1RYF2</accession>
<name>A1RYF2_THEPD</name>
<dbReference type="EMBL" id="CP000505">
    <property type="protein sequence ID" value="ABL78232.1"/>
    <property type="molecule type" value="Genomic_DNA"/>
</dbReference>